<organism evidence="2 3">
    <name type="scientific">Ustilago bromivora</name>
    <dbReference type="NCBI Taxonomy" id="307758"/>
    <lineage>
        <taxon>Eukaryota</taxon>
        <taxon>Fungi</taxon>
        <taxon>Dikarya</taxon>
        <taxon>Basidiomycota</taxon>
        <taxon>Ustilaginomycotina</taxon>
        <taxon>Ustilaginomycetes</taxon>
        <taxon>Ustilaginales</taxon>
        <taxon>Ustilaginaceae</taxon>
        <taxon>Ustilago</taxon>
    </lineage>
</organism>
<evidence type="ECO:0000313" key="2">
    <source>
        <dbReference type="EMBL" id="SAM64022.1"/>
    </source>
</evidence>
<name>A0A1K0FW37_9BASI</name>
<reference evidence="3" key="1">
    <citation type="submission" date="2016-04" db="EMBL/GenBank/DDBJ databases">
        <authorList>
            <person name="Guldener U."/>
            <person name="Guldener U."/>
        </authorList>
    </citation>
    <scope>NUCLEOTIDE SEQUENCE [LARGE SCALE GENOMIC DNA]</scope>
    <source>
        <strain evidence="3">UB2112</strain>
    </source>
</reference>
<protein>
    <submittedName>
        <fullName evidence="2">Uncharacterized protein</fullName>
    </submittedName>
</protein>
<sequence length="268" mass="30428">MVECISGLYKATHGLGPFANQIELGKQMRTRANLFVANEQWDTSRILDIKIEGSTDLGRNDEQCYPVKMDTSMSVRGDTLTFDQDEFNCKCHLVGCDAMLGPTPKLNMLTNHHLKVLSGLNDKMKWDKQDLLDPRTALSPLLHGMFSTERRRPLRMRMSWDRMDVQEELDSYEETMHNNHGSGKRRVLTEFSEIGRTDSPMTELVGIGRNKVLLQSSVGSIVPRLYNRPHRNWFEEASITDPTRGGQWARKGSPPDEVGALHNDEIGV</sequence>
<evidence type="ECO:0000256" key="1">
    <source>
        <dbReference type="SAM" id="MobiDB-lite"/>
    </source>
</evidence>
<dbReference type="EMBL" id="LT558117">
    <property type="protein sequence ID" value="SAM64022.1"/>
    <property type="molecule type" value="Genomic_DNA"/>
</dbReference>
<proteinExistence type="predicted"/>
<dbReference type="Proteomes" id="UP000179920">
    <property type="component" value="Chromosome I"/>
</dbReference>
<feature type="region of interest" description="Disordered" evidence="1">
    <location>
        <begin position="242"/>
        <end position="268"/>
    </location>
</feature>
<accession>A0A1K0FW37</accession>
<evidence type="ECO:0000313" key="3">
    <source>
        <dbReference type="Proteomes" id="UP000179920"/>
    </source>
</evidence>
<dbReference type="AlphaFoldDB" id="A0A1K0FW37"/>
<gene>
    <name evidence="2" type="ORF">UBRO_20433</name>
</gene>